<dbReference type="PROSITE" id="PS50030">
    <property type="entry name" value="UBA"/>
    <property type="match status" value="1"/>
</dbReference>
<dbReference type="InterPro" id="IPR017441">
    <property type="entry name" value="Protein_kinase_ATP_BS"/>
</dbReference>
<dbReference type="GO" id="GO:0005737">
    <property type="term" value="C:cytoplasm"/>
    <property type="evidence" value="ECO:0007669"/>
    <property type="project" value="TreeGrafter"/>
</dbReference>
<dbReference type="FunFam" id="3.30.200.20:FF:000003">
    <property type="entry name" value="Non-specific serine/threonine protein kinase"/>
    <property type="match status" value="1"/>
</dbReference>
<feature type="compositionally biased region" description="Polar residues" evidence="11">
    <location>
        <begin position="398"/>
        <end position="407"/>
    </location>
</feature>
<keyword evidence="5 10" id="KW-0547">Nucleotide-binding</keyword>
<evidence type="ECO:0000256" key="3">
    <source>
        <dbReference type="ARBA" id="ARBA00022527"/>
    </source>
</evidence>
<feature type="binding site" evidence="10">
    <location>
        <position position="56"/>
    </location>
    <ligand>
        <name>ATP</name>
        <dbReference type="ChEBI" id="CHEBI:30616"/>
    </ligand>
</feature>
<dbReference type="SUPFAM" id="SSF56112">
    <property type="entry name" value="Protein kinase-like (PK-like)"/>
    <property type="match status" value="1"/>
</dbReference>
<dbReference type="InterPro" id="IPR015940">
    <property type="entry name" value="UBA"/>
</dbReference>
<dbReference type="PANTHER" id="PTHR24346:SF82">
    <property type="entry name" value="KP78A-RELATED"/>
    <property type="match status" value="1"/>
</dbReference>
<evidence type="ECO:0000256" key="10">
    <source>
        <dbReference type="PROSITE-ProRule" id="PRU10141"/>
    </source>
</evidence>
<comment type="catalytic activity">
    <reaction evidence="9">
        <text>L-seryl-[protein] + ATP = O-phospho-L-seryl-[protein] + ADP + H(+)</text>
        <dbReference type="Rhea" id="RHEA:17989"/>
        <dbReference type="Rhea" id="RHEA-COMP:9863"/>
        <dbReference type="Rhea" id="RHEA-COMP:11604"/>
        <dbReference type="ChEBI" id="CHEBI:15378"/>
        <dbReference type="ChEBI" id="CHEBI:29999"/>
        <dbReference type="ChEBI" id="CHEBI:30616"/>
        <dbReference type="ChEBI" id="CHEBI:83421"/>
        <dbReference type="ChEBI" id="CHEBI:456216"/>
        <dbReference type="EC" id="2.7.11.1"/>
    </reaction>
</comment>
<feature type="region of interest" description="Disordered" evidence="11">
    <location>
        <begin position="356"/>
        <end position="422"/>
    </location>
</feature>
<feature type="domain" description="UBA" evidence="13">
    <location>
        <begin position="299"/>
        <end position="339"/>
    </location>
</feature>
<dbReference type="SMART" id="SM00220">
    <property type="entry name" value="S_TKc"/>
    <property type="match status" value="1"/>
</dbReference>
<keyword evidence="4" id="KW-0808">Transferase</keyword>
<dbReference type="AlphaFoldDB" id="A0A8T0H096"/>
<proteinExistence type="inferred from homology"/>
<dbReference type="CDD" id="cd14079">
    <property type="entry name" value="STKc_AMPK_alpha"/>
    <property type="match status" value="1"/>
</dbReference>
<dbReference type="InterPro" id="IPR028375">
    <property type="entry name" value="KA1/Ssp2_C"/>
</dbReference>
<dbReference type="Proteomes" id="UP000822688">
    <property type="component" value="Chromosome 8"/>
</dbReference>
<evidence type="ECO:0000313" key="16">
    <source>
        <dbReference type="Proteomes" id="UP000822688"/>
    </source>
</evidence>
<dbReference type="SUPFAM" id="SSF103243">
    <property type="entry name" value="KA1-like"/>
    <property type="match status" value="1"/>
</dbReference>
<dbReference type="EC" id="2.7.11.1" evidence="2"/>
<dbReference type="PROSITE" id="PS50011">
    <property type="entry name" value="PROTEIN_KINASE_DOM"/>
    <property type="match status" value="1"/>
</dbReference>
<dbReference type="GO" id="GO:0035556">
    <property type="term" value="P:intracellular signal transduction"/>
    <property type="evidence" value="ECO:0007669"/>
    <property type="project" value="TreeGrafter"/>
</dbReference>
<evidence type="ECO:0000259" key="13">
    <source>
        <dbReference type="PROSITE" id="PS50030"/>
    </source>
</evidence>
<dbReference type="CDD" id="cd14335">
    <property type="entry name" value="UBA_SnRK1_plant"/>
    <property type="match status" value="1"/>
</dbReference>
<dbReference type="Gene3D" id="1.10.510.10">
    <property type="entry name" value="Transferase(Phosphotransferase) domain 1"/>
    <property type="match status" value="1"/>
</dbReference>
<keyword evidence="16" id="KW-1185">Reference proteome</keyword>
<dbReference type="PROSITE" id="PS50032">
    <property type="entry name" value="KA1"/>
    <property type="match status" value="1"/>
</dbReference>
<evidence type="ECO:0000256" key="8">
    <source>
        <dbReference type="ARBA" id="ARBA00047899"/>
    </source>
</evidence>
<dbReference type="PROSITE" id="PS00107">
    <property type="entry name" value="PROTEIN_KINASE_ATP"/>
    <property type="match status" value="1"/>
</dbReference>
<evidence type="ECO:0000259" key="12">
    <source>
        <dbReference type="PROSITE" id="PS50011"/>
    </source>
</evidence>
<dbReference type="GO" id="GO:0004674">
    <property type="term" value="F:protein serine/threonine kinase activity"/>
    <property type="evidence" value="ECO:0007669"/>
    <property type="project" value="UniProtKB-KW"/>
</dbReference>
<evidence type="ECO:0000256" key="2">
    <source>
        <dbReference type="ARBA" id="ARBA00012513"/>
    </source>
</evidence>
<evidence type="ECO:0000256" key="4">
    <source>
        <dbReference type="ARBA" id="ARBA00022679"/>
    </source>
</evidence>
<dbReference type="EMBL" id="CM026429">
    <property type="protein sequence ID" value="KAG0563819.1"/>
    <property type="molecule type" value="Genomic_DNA"/>
</dbReference>
<dbReference type="InterPro" id="IPR008271">
    <property type="entry name" value="Ser/Thr_kinase_AS"/>
</dbReference>
<evidence type="ECO:0000259" key="14">
    <source>
        <dbReference type="PROSITE" id="PS50032"/>
    </source>
</evidence>
<dbReference type="EMBL" id="CM026429">
    <property type="protein sequence ID" value="KAG0563820.1"/>
    <property type="molecule type" value="Genomic_DNA"/>
</dbReference>
<evidence type="ECO:0000256" key="7">
    <source>
        <dbReference type="ARBA" id="ARBA00022840"/>
    </source>
</evidence>
<feature type="domain" description="KA1" evidence="14">
    <location>
        <begin position="546"/>
        <end position="593"/>
    </location>
</feature>
<sequence>MSGSIGISRVSSRRSSTAAYFYSEHKYRLMKTLGIGAFSKVKLAVHIPTGQKVAIKIMNRHKMRDMEEKVRRELMVMKLVAHPHVVRLYEVIETPTEICMVMEYVESGDLFDYIVLNGRLSEDESRHFFQQIIAGVDYCHTNRVVHRDLKPENLLLDQERSSIKIADFGLSNIMRDGQFLKSSCGSPNYAAPEVIQRHWYAGPEVDVWSCGVILYAMLCGVLPFDDENISSLYRKIIDCMYMLPSHLSVEARDLITSMLKADPLQRITIAEIRRHPFFQIKLPRYIALPPAETAYQVKRIDEDIIVRVEKMGFDRISLVQSLLWEEQSKATVAYYLLLDSQEKKGPNEYLEGEFEELEVTPSATNSGDRNSGYRASGRQQSESVNIPRANNAHHTYGPESSNSNHMSESVEHSRIGTPRSVPMSPMSPFEFSPVMESTHMKAMLQKHGPMPVPIIRVLPQGNWVLGFTIDFPPHLIMSEVLKVLQHLEVSWKIVGAYYAKCVWVPPPPRVTNCFESSAGASSLCESLALGSLPSEIGLQDNLGDTAAALRSPIKFEAQLFKVPEGVLLDFHCMEGPSFVFLDLCATFLAAIWTS</sequence>
<reference evidence="15" key="1">
    <citation type="submission" date="2020-06" db="EMBL/GenBank/DDBJ databases">
        <title>WGS assembly of Ceratodon purpureus strain R40.</title>
        <authorList>
            <person name="Carey S.B."/>
            <person name="Jenkins J."/>
            <person name="Shu S."/>
            <person name="Lovell J.T."/>
            <person name="Sreedasyam A."/>
            <person name="Maumus F."/>
            <person name="Tiley G.P."/>
            <person name="Fernandez-Pozo N."/>
            <person name="Barry K."/>
            <person name="Chen C."/>
            <person name="Wang M."/>
            <person name="Lipzen A."/>
            <person name="Daum C."/>
            <person name="Saski C.A."/>
            <person name="Payton A.C."/>
            <person name="Mcbreen J.C."/>
            <person name="Conrad R.E."/>
            <person name="Kollar L.M."/>
            <person name="Olsson S."/>
            <person name="Huttunen S."/>
            <person name="Landis J.B."/>
            <person name="Wickett N.J."/>
            <person name="Johnson M.G."/>
            <person name="Rensing S.A."/>
            <person name="Grimwood J."/>
            <person name="Schmutz J."/>
            <person name="Mcdaniel S.F."/>
        </authorList>
    </citation>
    <scope>NUCLEOTIDE SEQUENCE</scope>
    <source>
        <strain evidence="15">R40</strain>
    </source>
</reference>
<dbReference type="GO" id="GO:0005524">
    <property type="term" value="F:ATP binding"/>
    <property type="evidence" value="ECO:0007669"/>
    <property type="project" value="UniProtKB-UniRule"/>
</dbReference>
<dbReference type="PROSITE" id="PS00108">
    <property type="entry name" value="PROTEIN_KINASE_ST"/>
    <property type="match status" value="1"/>
</dbReference>
<comment type="caution">
    <text evidence="15">The sequence shown here is derived from an EMBL/GenBank/DDBJ whole genome shotgun (WGS) entry which is preliminary data.</text>
</comment>
<protein>
    <recommendedName>
        <fullName evidence="2">non-specific serine/threonine protein kinase</fullName>
        <ecNumber evidence="2">2.7.11.1</ecNumber>
    </recommendedName>
</protein>
<evidence type="ECO:0000256" key="1">
    <source>
        <dbReference type="ARBA" id="ARBA00006234"/>
    </source>
</evidence>
<gene>
    <name evidence="15" type="ORF">KC19_8G061700</name>
</gene>
<feature type="domain" description="Protein kinase" evidence="12">
    <location>
        <begin position="27"/>
        <end position="278"/>
    </location>
</feature>
<keyword evidence="7 10" id="KW-0067">ATP-binding</keyword>
<dbReference type="InterPro" id="IPR001772">
    <property type="entry name" value="KA1_dom"/>
</dbReference>
<evidence type="ECO:0000256" key="11">
    <source>
        <dbReference type="SAM" id="MobiDB-lite"/>
    </source>
</evidence>
<dbReference type="InterPro" id="IPR011009">
    <property type="entry name" value="Kinase-like_dom_sf"/>
</dbReference>
<comment type="catalytic activity">
    <reaction evidence="8">
        <text>L-threonyl-[protein] + ATP = O-phospho-L-threonyl-[protein] + ADP + H(+)</text>
        <dbReference type="Rhea" id="RHEA:46608"/>
        <dbReference type="Rhea" id="RHEA-COMP:11060"/>
        <dbReference type="Rhea" id="RHEA-COMP:11605"/>
        <dbReference type="ChEBI" id="CHEBI:15378"/>
        <dbReference type="ChEBI" id="CHEBI:30013"/>
        <dbReference type="ChEBI" id="CHEBI:30616"/>
        <dbReference type="ChEBI" id="CHEBI:61977"/>
        <dbReference type="ChEBI" id="CHEBI:456216"/>
        <dbReference type="EC" id="2.7.11.1"/>
    </reaction>
</comment>
<accession>A0A8T0H096</accession>
<name>A0A8T0H096_CERPU</name>
<dbReference type="Pfam" id="PF00069">
    <property type="entry name" value="Pkinase"/>
    <property type="match status" value="1"/>
</dbReference>
<keyword evidence="6" id="KW-0418">Kinase</keyword>
<dbReference type="Pfam" id="PF02149">
    <property type="entry name" value="KA1"/>
    <property type="match status" value="1"/>
</dbReference>
<keyword evidence="3" id="KW-0723">Serine/threonine-protein kinase</keyword>
<dbReference type="FunFam" id="1.10.510.10:FF:000544">
    <property type="entry name" value="Non-specific serine/threonine protein kinase"/>
    <property type="match status" value="1"/>
</dbReference>
<dbReference type="PANTHER" id="PTHR24346">
    <property type="entry name" value="MAP/MICROTUBULE AFFINITY-REGULATING KINASE"/>
    <property type="match status" value="1"/>
</dbReference>
<evidence type="ECO:0000256" key="6">
    <source>
        <dbReference type="ARBA" id="ARBA00022777"/>
    </source>
</evidence>
<comment type="similarity">
    <text evidence="1">Belongs to the protein kinase superfamily. CAMK Ser/Thr protein kinase family. SNF1 subfamily.</text>
</comment>
<evidence type="ECO:0000313" key="15">
    <source>
        <dbReference type="EMBL" id="KAG0563819.1"/>
    </source>
</evidence>
<dbReference type="Gene3D" id="3.30.310.80">
    <property type="entry name" value="Kinase associated domain 1, KA1"/>
    <property type="match status" value="1"/>
</dbReference>
<evidence type="ECO:0000256" key="5">
    <source>
        <dbReference type="ARBA" id="ARBA00022741"/>
    </source>
</evidence>
<organism evidence="15 16">
    <name type="scientific">Ceratodon purpureus</name>
    <name type="common">Fire moss</name>
    <name type="synonym">Dicranum purpureum</name>
    <dbReference type="NCBI Taxonomy" id="3225"/>
    <lineage>
        <taxon>Eukaryota</taxon>
        <taxon>Viridiplantae</taxon>
        <taxon>Streptophyta</taxon>
        <taxon>Embryophyta</taxon>
        <taxon>Bryophyta</taxon>
        <taxon>Bryophytina</taxon>
        <taxon>Bryopsida</taxon>
        <taxon>Dicranidae</taxon>
        <taxon>Pseudoditrichales</taxon>
        <taxon>Ditrichaceae</taxon>
        <taxon>Ceratodon</taxon>
    </lineage>
</organism>
<evidence type="ECO:0000256" key="9">
    <source>
        <dbReference type="ARBA" id="ARBA00048679"/>
    </source>
</evidence>
<dbReference type="InterPro" id="IPR000719">
    <property type="entry name" value="Prot_kinase_dom"/>
</dbReference>